<dbReference type="SUPFAM" id="SSF81502">
    <property type="entry name" value="ISP transmembrane anchor"/>
    <property type="match status" value="1"/>
</dbReference>
<sequence>MSQQLTSASTALLRACARQQLPTNVARSAIAAGQQRGVAAKSSFESPFGRSEETDTLKIPNFKKYTSKVSPTTNKVFSYFVAGTMGLGSAVGAKATVQDFLVNMSASADVLAQAKVEVALGAIPEGKNVIIKWRGKPVFIRHRTGSEIEEANNIDIQSLRDPQADEDRVQKPEWLIMLGVCTHLGCVPIGEAGDFGGWFCPCHGSHYDISGRIRKGPAPLNLEVPSYSFPDDDTLVIG</sequence>
<proteinExistence type="inferred from homology"/>
<evidence type="ECO:0000256" key="6">
    <source>
        <dbReference type="ARBA" id="ARBA00022692"/>
    </source>
</evidence>
<keyword evidence="16 22" id="KW-0496">Mitochondrion</keyword>
<dbReference type="STRING" id="1441469.A0A225AI97"/>
<evidence type="ECO:0000313" key="25">
    <source>
        <dbReference type="Proteomes" id="UP000214365"/>
    </source>
</evidence>
<dbReference type="EMBL" id="LFMY01000004">
    <property type="protein sequence ID" value="OKL61161.1"/>
    <property type="molecule type" value="Genomic_DNA"/>
</dbReference>
<dbReference type="InterPro" id="IPR005805">
    <property type="entry name" value="Rieske_Fe-S_prot_C"/>
</dbReference>
<comment type="similarity">
    <text evidence="2">Belongs to the Rieske iron-sulfur protein family.</text>
</comment>
<dbReference type="GO" id="GO:0006122">
    <property type="term" value="P:mitochondrial electron transport, ubiquinol to cytochrome c"/>
    <property type="evidence" value="ECO:0007669"/>
    <property type="project" value="EnsemblFungi"/>
</dbReference>
<evidence type="ECO:0000256" key="13">
    <source>
        <dbReference type="ARBA" id="ARBA00022989"/>
    </source>
</evidence>
<evidence type="ECO:0000313" key="24">
    <source>
        <dbReference type="EMBL" id="OKL61161.1"/>
    </source>
</evidence>
<comment type="cofactor">
    <cofactor evidence="21">
        <name>[2Fe-2S] cluster</name>
        <dbReference type="ChEBI" id="CHEBI:190135"/>
    </cofactor>
    <text evidence="21">Binds 1 [2Fe-2S] cluster per subunit.</text>
</comment>
<accession>A0A225AI97</accession>
<dbReference type="Proteomes" id="UP000214365">
    <property type="component" value="Unassembled WGS sequence"/>
</dbReference>
<keyword evidence="10" id="KW-0809">Transit peptide</keyword>
<keyword evidence="14" id="KW-0408">Iron</keyword>
<evidence type="ECO:0000256" key="1">
    <source>
        <dbReference type="ARBA" id="ARBA00004434"/>
    </source>
</evidence>
<dbReference type="FunFam" id="1.20.5.270:FF:000002">
    <property type="entry name" value="Cytochrome b-c1 complex subunit Rieske, mitochondrial"/>
    <property type="match status" value="1"/>
</dbReference>
<evidence type="ECO:0000256" key="8">
    <source>
        <dbReference type="ARBA" id="ARBA00022723"/>
    </source>
</evidence>
<dbReference type="OrthoDB" id="1637982at2759"/>
<evidence type="ECO:0000256" key="16">
    <source>
        <dbReference type="ARBA" id="ARBA00023128"/>
    </source>
</evidence>
<comment type="subcellular location">
    <subcellularLocation>
        <location evidence="1">Mitochondrion inner membrane</location>
        <topology evidence="1">Single-pass membrane protein</topology>
    </subcellularLocation>
</comment>
<evidence type="ECO:0000256" key="3">
    <source>
        <dbReference type="ARBA" id="ARBA00012951"/>
    </source>
</evidence>
<organism evidence="24 25">
    <name type="scientific">Talaromyces atroroseus</name>
    <dbReference type="NCBI Taxonomy" id="1441469"/>
    <lineage>
        <taxon>Eukaryota</taxon>
        <taxon>Fungi</taxon>
        <taxon>Dikarya</taxon>
        <taxon>Ascomycota</taxon>
        <taxon>Pezizomycotina</taxon>
        <taxon>Eurotiomycetes</taxon>
        <taxon>Eurotiomycetidae</taxon>
        <taxon>Eurotiales</taxon>
        <taxon>Trichocomaceae</taxon>
        <taxon>Talaromyces</taxon>
        <taxon>Talaromyces sect. Trachyspermi</taxon>
    </lineage>
</organism>
<dbReference type="PROSITE" id="PS51296">
    <property type="entry name" value="RIESKE"/>
    <property type="match status" value="1"/>
</dbReference>
<dbReference type="GO" id="GO:0046872">
    <property type="term" value="F:metal ion binding"/>
    <property type="evidence" value="ECO:0007669"/>
    <property type="project" value="UniProtKB-KW"/>
</dbReference>
<evidence type="ECO:0000256" key="15">
    <source>
        <dbReference type="ARBA" id="ARBA00023014"/>
    </source>
</evidence>
<dbReference type="RefSeq" id="XP_020121282.1">
    <property type="nucleotide sequence ID" value="XM_020265857.1"/>
</dbReference>
<dbReference type="InterPro" id="IPR006317">
    <property type="entry name" value="Ubiquinol_cyt_c_Rdtase_Fe-S-su"/>
</dbReference>
<evidence type="ECO:0000256" key="22">
    <source>
        <dbReference type="RuleBase" id="RU004495"/>
    </source>
</evidence>
<dbReference type="SUPFAM" id="SSF50022">
    <property type="entry name" value="ISP domain"/>
    <property type="match status" value="1"/>
</dbReference>
<dbReference type="InterPro" id="IPR036922">
    <property type="entry name" value="Rieske_2Fe-2S_sf"/>
</dbReference>
<keyword evidence="12 21" id="KW-0249">Electron transport</keyword>
<keyword evidence="9" id="KW-0999">Mitochondrion inner membrane</keyword>
<dbReference type="GeneID" id="31003300"/>
<dbReference type="Pfam" id="PF00355">
    <property type="entry name" value="Rieske"/>
    <property type="match status" value="1"/>
</dbReference>
<dbReference type="EC" id="7.1.1.8" evidence="3 21"/>
<dbReference type="GO" id="GO:0051537">
    <property type="term" value="F:2 iron, 2 sulfur cluster binding"/>
    <property type="evidence" value="ECO:0007669"/>
    <property type="project" value="UniProtKB-KW"/>
</dbReference>
<evidence type="ECO:0000256" key="19">
    <source>
        <dbReference type="ARBA" id="ARBA00029351"/>
    </source>
</evidence>
<evidence type="ECO:0000259" key="23">
    <source>
        <dbReference type="PROSITE" id="PS51296"/>
    </source>
</evidence>
<dbReference type="Gene3D" id="2.102.10.10">
    <property type="entry name" value="Rieske [2Fe-2S] iron-sulphur domain"/>
    <property type="match status" value="1"/>
</dbReference>
<feature type="domain" description="Rieske" evidence="23">
    <location>
        <begin position="168"/>
        <end position="236"/>
    </location>
</feature>
<evidence type="ECO:0000256" key="9">
    <source>
        <dbReference type="ARBA" id="ARBA00022792"/>
    </source>
</evidence>
<keyword evidence="15" id="KW-0411">Iron-sulfur</keyword>
<dbReference type="GO" id="GO:0008121">
    <property type="term" value="F:quinol-cytochrome-c reductase activity"/>
    <property type="evidence" value="ECO:0007669"/>
    <property type="project" value="UniProtKB-EC"/>
</dbReference>
<keyword evidence="13" id="KW-1133">Transmembrane helix</keyword>
<keyword evidence="5 22" id="KW-0679">Respiratory chain</keyword>
<evidence type="ECO:0000256" key="4">
    <source>
        <dbReference type="ARBA" id="ARBA00022448"/>
    </source>
</evidence>
<dbReference type="InterPro" id="IPR037008">
    <property type="entry name" value="bc1_Rieske_TM_sf"/>
</dbReference>
<protein>
    <recommendedName>
        <fullName evidence="20 21">Cytochrome b-c1 complex subunit Rieske, mitochondrial</fullName>
        <ecNumber evidence="3 21">7.1.1.8</ecNumber>
    </recommendedName>
</protein>
<name>A0A225AI97_TALAT</name>
<dbReference type="Pfam" id="PF02921">
    <property type="entry name" value="UCR_TM"/>
    <property type="match status" value="1"/>
</dbReference>
<dbReference type="GO" id="GO:0045275">
    <property type="term" value="C:respiratory chain complex III"/>
    <property type="evidence" value="ECO:0007669"/>
    <property type="project" value="EnsemblFungi"/>
</dbReference>
<evidence type="ECO:0000256" key="17">
    <source>
        <dbReference type="ARBA" id="ARBA00023136"/>
    </source>
</evidence>
<dbReference type="PRINTS" id="PR00162">
    <property type="entry name" value="RIESKE"/>
</dbReference>
<dbReference type="Gene3D" id="1.20.5.270">
    <property type="entry name" value="Ubiquinol cytochrome reductase, transmembrane domain"/>
    <property type="match status" value="1"/>
</dbReference>
<keyword evidence="6" id="KW-0812">Transmembrane</keyword>
<reference evidence="24 25" key="1">
    <citation type="submission" date="2015-06" db="EMBL/GenBank/DDBJ databases">
        <title>Talaromyces atroroseus IBT 11181 draft genome.</title>
        <authorList>
            <person name="Rasmussen K.B."/>
            <person name="Rasmussen S."/>
            <person name="Petersen B."/>
            <person name="Sicheritz-Ponten T."/>
            <person name="Mortensen U.H."/>
            <person name="Thrane U."/>
        </authorList>
    </citation>
    <scope>NUCLEOTIDE SEQUENCE [LARGE SCALE GENOMIC DNA]</scope>
    <source>
        <strain evidence="24 25">IBT 11181</strain>
    </source>
</reference>
<comment type="catalytic activity">
    <reaction evidence="19 21">
        <text>a quinol + 2 Fe(III)-[cytochrome c](out) = a quinone + 2 Fe(II)-[cytochrome c](out) + 2 H(+)(out)</text>
        <dbReference type="Rhea" id="RHEA:11484"/>
        <dbReference type="Rhea" id="RHEA-COMP:10350"/>
        <dbReference type="Rhea" id="RHEA-COMP:14399"/>
        <dbReference type="ChEBI" id="CHEBI:15378"/>
        <dbReference type="ChEBI" id="CHEBI:24646"/>
        <dbReference type="ChEBI" id="CHEBI:29033"/>
        <dbReference type="ChEBI" id="CHEBI:29034"/>
        <dbReference type="ChEBI" id="CHEBI:132124"/>
        <dbReference type="EC" id="7.1.1.8"/>
    </reaction>
</comment>
<keyword evidence="4 21" id="KW-0813">Transport</keyword>
<keyword evidence="17" id="KW-0472">Membrane</keyword>
<dbReference type="AlphaFoldDB" id="A0A225AI97"/>
<evidence type="ECO:0000256" key="2">
    <source>
        <dbReference type="ARBA" id="ARBA00010651"/>
    </source>
</evidence>
<dbReference type="InterPro" id="IPR004192">
    <property type="entry name" value="Rieske_TM"/>
</dbReference>
<keyword evidence="11" id="KW-1278">Translocase</keyword>
<dbReference type="FunFam" id="2.102.10.10:FF:000001">
    <property type="entry name" value="Cytochrome b-c1 complex subunit Rieske, mitochondrial"/>
    <property type="match status" value="1"/>
</dbReference>
<evidence type="ECO:0000256" key="21">
    <source>
        <dbReference type="RuleBase" id="RU004494"/>
    </source>
</evidence>
<keyword evidence="7" id="KW-0001">2Fe-2S</keyword>
<gene>
    <name evidence="24" type="ORF">UA08_03545</name>
</gene>
<evidence type="ECO:0000256" key="18">
    <source>
        <dbReference type="ARBA" id="ARBA00023157"/>
    </source>
</evidence>
<dbReference type="GO" id="GO:0005743">
    <property type="term" value="C:mitochondrial inner membrane"/>
    <property type="evidence" value="ECO:0007669"/>
    <property type="project" value="UniProtKB-SubCell"/>
</dbReference>
<evidence type="ECO:0000256" key="7">
    <source>
        <dbReference type="ARBA" id="ARBA00022714"/>
    </source>
</evidence>
<evidence type="ECO:0000256" key="10">
    <source>
        <dbReference type="ARBA" id="ARBA00022946"/>
    </source>
</evidence>
<dbReference type="InterPro" id="IPR014349">
    <property type="entry name" value="Rieske_Fe-S_prot"/>
</dbReference>
<evidence type="ECO:0000256" key="14">
    <source>
        <dbReference type="ARBA" id="ARBA00023004"/>
    </source>
</evidence>
<comment type="caution">
    <text evidence="24">The sequence shown here is derived from an EMBL/GenBank/DDBJ whole genome shotgun (WGS) entry which is preliminary data.</text>
</comment>
<keyword evidence="8" id="KW-0479">Metal-binding</keyword>
<comment type="miscellaneous">
    <text evidence="21">The Rieske protein is a high potential 2Fe-2S protein.</text>
</comment>
<dbReference type="CDD" id="cd03470">
    <property type="entry name" value="Rieske_cytochrome_bc1"/>
    <property type="match status" value="1"/>
</dbReference>
<dbReference type="InterPro" id="IPR017941">
    <property type="entry name" value="Rieske_2Fe-2S"/>
</dbReference>
<evidence type="ECO:0000256" key="5">
    <source>
        <dbReference type="ARBA" id="ARBA00022660"/>
    </source>
</evidence>
<evidence type="ECO:0000256" key="12">
    <source>
        <dbReference type="ARBA" id="ARBA00022982"/>
    </source>
</evidence>
<keyword evidence="18" id="KW-1015">Disulfide bond</keyword>
<dbReference type="PANTHER" id="PTHR10134">
    <property type="entry name" value="CYTOCHROME B-C1 COMPLEX SUBUNIT RIESKE, MITOCHONDRIAL"/>
    <property type="match status" value="1"/>
</dbReference>
<keyword evidence="25" id="KW-1185">Reference proteome</keyword>
<evidence type="ECO:0000256" key="11">
    <source>
        <dbReference type="ARBA" id="ARBA00022967"/>
    </source>
</evidence>
<dbReference type="NCBIfam" id="TIGR01416">
    <property type="entry name" value="Rieske_proteo"/>
    <property type="match status" value="1"/>
</dbReference>
<evidence type="ECO:0000256" key="20">
    <source>
        <dbReference type="ARBA" id="ARBA00072517"/>
    </source>
</evidence>